<gene>
    <name evidence="1" type="ORF">COY29_05720</name>
</gene>
<dbReference type="Proteomes" id="UP000229753">
    <property type="component" value="Unassembled WGS sequence"/>
</dbReference>
<dbReference type="Pfam" id="PF12686">
    <property type="entry name" value="DUF3800"/>
    <property type="match status" value="1"/>
</dbReference>
<name>A0A2M7TK28_9BACT</name>
<organism evidence="1 2">
    <name type="scientific">Candidatus Woesebacteria bacterium CG_4_10_14_0_2_um_filter_39_14</name>
    <dbReference type="NCBI Taxonomy" id="1975054"/>
    <lineage>
        <taxon>Bacteria</taxon>
        <taxon>Candidatus Woeseibacteriota</taxon>
    </lineage>
</organism>
<proteinExistence type="predicted"/>
<dbReference type="EMBL" id="PFNO01000194">
    <property type="protein sequence ID" value="PIZ47026.1"/>
    <property type="molecule type" value="Genomic_DNA"/>
</dbReference>
<evidence type="ECO:0000313" key="1">
    <source>
        <dbReference type="EMBL" id="PIZ47026.1"/>
    </source>
</evidence>
<evidence type="ECO:0008006" key="3">
    <source>
        <dbReference type="Google" id="ProtNLM"/>
    </source>
</evidence>
<dbReference type="InterPro" id="IPR024524">
    <property type="entry name" value="DUF3800"/>
</dbReference>
<evidence type="ECO:0000313" key="2">
    <source>
        <dbReference type="Proteomes" id="UP000229753"/>
    </source>
</evidence>
<accession>A0A2M7TK28</accession>
<dbReference type="AlphaFoldDB" id="A0A2M7TK28"/>
<comment type="caution">
    <text evidence="1">The sequence shown here is derived from an EMBL/GenBank/DDBJ whole genome shotgun (WGS) entry which is preliminary data.</text>
</comment>
<reference evidence="2" key="1">
    <citation type="submission" date="2017-09" db="EMBL/GenBank/DDBJ databases">
        <title>Depth-based differentiation of microbial function through sediment-hosted aquifers and enrichment of novel symbionts in the deep terrestrial subsurface.</title>
        <authorList>
            <person name="Probst A.J."/>
            <person name="Ladd B."/>
            <person name="Jarett J.K."/>
            <person name="Geller-Mcgrath D.E."/>
            <person name="Sieber C.M.K."/>
            <person name="Emerson J.B."/>
            <person name="Anantharaman K."/>
            <person name="Thomas B.C."/>
            <person name="Malmstrom R."/>
            <person name="Stieglmeier M."/>
            <person name="Klingl A."/>
            <person name="Woyke T."/>
            <person name="Ryan C.M."/>
            <person name="Banfield J.F."/>
        </authorList>
    </citation>
    <scope>NUCLEOTIDE SEQUENCE [LARGE SCALE GENOMIC DNA]</scope>
</reference>
<sequence>MLNKTIYSLKEYRKLRTPFCFFDETGNLNDKANRYFAMGMLKCSQPYFLDYEIQQLRQKEKFFDEIKFNKLSKKNIDFLLKILDLIFEIPGLKFSSFLLNKDEIDFQSEFKNDLWLAYEVFTEKLLIGNISPREIIIVIADYVTTPKNVRFEVKVKHTVNNHFKRLALAGVCRVDSKGVNLIQAVDLILGAIAYDYKMKNKLISGDKYKIKFLNEFKKKLKIKSFMGGFRNSNFNVYEYC</sequence>
<protein>
    <recommendedName>
        <fullName evidence="3">DUF3800 domain-containing protein</fullName>
    </recommendedName>
</protein>